<proteinExistence type="predicted"/>
<dbReference type="Proteomes" id="UP001368500">
    <property type="component" value="Unassembled WGS sequence"/>
</dbReference>
<gene>
    <name evidence="1" type="ORF">AACH11_11165</name>
</gene>
<dbReference type="Pfam" id="PF03270">
    <property type="entry name" value="DUF269"/>
    <property type="match status" value="1"/>
</dbReference>
<protein>
    <submittedName>
        <fullName evidence="1">NifX-associated nitrogen fixation protein</fullName>
    </submittedName>
</protein>
<accession>A0ABU9BBP8</accession>
<comment type="caution">
    <text evidence="1">The sequence shown here is derived from an EMBL/GenBank/DDBJ whole genome shotgun (WGS) entry which is preliminary data.</text>
</comment>
<dbReference type="InterPro" id="IPR004952">
    <property type="entry name" value="NifX-assoc_nitrogen_fix"/>
</dbReference>
<evidence type="ECO:0000313" key="2">
    <source>
        <dbReference type="Proteomes" id="UP001368500"/>
    </source>
</evidence>
<dbReference type="PIRSF" id="PIRSF005788">
    <property type="entry name" value="NifK"/>
    <property type="match status" value="1"/>
</dbReference>
<dbReference type="EMBL" id="JBBUTF010000008">
    <property type="protein sequence ID" value="MEK8026519.1"/>
    <property type="molecule type" value="Genomic_DNA"/>
</dbReference>
<dbReference type="RefSeq" id="WP_341374302.1">
    <property type="nucleotide sequence ID" value="NZ_JBBUTF010000008.1"/>
</dbReference>
<evidence type="ECO:0000313" key="1">
    <source>
        <dbReference type="EMBL" id="MEK8026519.1"/>
    </source>
</evidence>
<keyword evidence="2" id="KW-1185">Reference proteome</keyword>
<sequence length="166" mass="18639">MTTDTATPTAEAKVVRTDEELLQAPFIRELIKQLRAQDTHGTWEGKSDLTLLAPYILTPEQRREMPMMGDPDPETLWRLDLFHNAVGLCIEKATKCMVSPMTKMSHEGFGRTVLTTGRLIVVNRHLRDVHRFGYASLAKLAEAGNKLVTEGIGMVEKYREVATWGA</sequence>
<dbReference type="Gene3D" id="1.10.3100.20">
    <property type="entry name" value="Protein of unknown function DUF269"/>
    <property type="match status" value="1"/>
</dbReference>
<name>A0ABU9BBP8_9BURK</name>
<organism evidence="1 2">
    <name type="scientific">Pseudaquabacterium rugosum</name>
    <dbReference type="NCBI Taxonomy" id="2984194"/>
    <lineage>
        <taxon>Bacteria</taxon>
        <taxon>Pseudomonadati</taxon>
        <taxon>Pseudomonadota</taxon>
        <taxon>Betaproteobacteria</taxon>
        <taxon>Burkholderiales</taxon>
        <taxon>Sphaerotilaceae</taxon>
        <taxon>Pseudaquabacterium</taxon>
    </lineage>
</organism>
<reference evidence="1 2" key="1">
    <citation type="submission" date="2024-04" db="EMBL/GenBank/DDBJ databases">
        <title>Novel species of the genus Ideonella isolated from streams.</title>
        <authorList>
            <person name="Lu H."/>
        </authorList>
    </citation>
    <scope>NUCLEOTIDE SEQUENCE [LARGE SCALE GENOMIC DNA]</scope>
    <source>
        <strain evidence="1 2">BYS139W</strain>
    </source>
</reference>
<dbReference type="NCBIfam" id="TIGR02935">
    <property type="entry name" value="NifX-associated nitrogen fixation protein"/>
    <property type="match status" value="1"/>
</dbReference>